<gene>
    <name evidence="4" type="primary">LOC111099463</name>
</gene>
<accession>A0A8B8A5L3</accession>
<dbReference type="RefSeq" id="XP_022286455.1">
    <property type="nucleotide sequence ID" value="XM_022430747.1"/>
</dbReference>
<feature type="transmembrane region" description="Helical" evidence="2">
    <location>
        <begin position="143"/>
        <end position="165"/>
    </location>
</feature>
<keyword evidence="2" id="KW-0472">Membrane</keyword>
<feature type="compositionally biased region" description="Basic and acidic residues" evidence="1">
    <location>
        <begin position="201"/>
        <end position="217"/>
    </location>
</feature>
<keyword evidence="2" id="KW-1133">Transmembrane helix</keyword>
<evidence type="ECO:0000256" key="1">
    <source>
        <dbReference type="SAM" id="MobiDB-lite"/>
    </source>
</evidence>
<dbReference type="KEGG" id="cvn:111099463"/>
<sequence>METSQALLIYNMASVEKCPETLTAVNASSKQLNCSIDTYGNNQYMCLPNAEKSSLVEFCYNGIMGIQVEGNCLEAKDGRVILHSCKKFLSGCPKKPFFNYDFYKYPACQHINLKHFCYESDPSCQALENSGGFNNVSNDNRDIMYGLIGGLLVLVILTIVIAGFINERRWKRWWWSFTGVGNEPDRKPDKTSGTTTNPDGIKPEDPLENRINDSENRAQGELEVMKQLLRETSELR</sequence>
<dbReference type="AlphaFoldDB" id="A0A8B8A5L3"/>
<evidence type="ECO:0000256" key="2">
    <source>
        <dbReference type="SAM" id="Phobius"/>
    </source>
</evidence>
<dbReference type="GeneID" id="111099463"/>
<protein>
    <submittedName>
        <fullName evidence="4">Uncharacterized protein LOC111099463 isoform X1</fullName>
    </submittedName>
</protein>
<name>A0A8B8A5L3_CRAVI</name>
<proteinExistence type="predicted"/>
<feature type="region of interest" description="Disordered" evidence="1">
    <location>
        <begin position="183"/>
        <end position="217"/>
    </location>
</feature>
<keyword evidence="3" id="KW-1185">Reference proteome</keyword>
<dbReference type="Proteomes" id="UP000694844">
    <property type="component" value="Chromosome 6"/>
</dbReference>
<keyword evidence="2" id="KW-0812">Transmembrane</keyword>
<evidence type="ECO:0000313" key="3">
    <source>
        <dbReference type="Proteomes" id="UP000694844"/>
    </source>
</evidence>
<reference evidence="4" key="1">
    <citation type="submission" date="2025-08" db="UniProtKB">
        <authorList>
            <consortium name="RefSeq"/>
        </authorList>
    </citation>
    <scope>IDENTIFICATION</scope>
    <source>
        <tissue evidence="4">Whole sample</tissue>
    </source>
</reference>
<organism evidence="3 4">
    <name type="scientific">Crassostrea virginica</name>
    <name type="common">Eastern oyster</name>
    <dbReference type="NCBI Taxonomy" id="6565"/>
    <lineage>
        <taxon>Eukaryota</taxon>
        <taxon>Metazoa</taxon>
        <taxon>Spiralia</taxon>
        <taxon>Lophotrochozoa</taxon>
        <taxon>Mollusca</taxon>
        <taxon>Bivalvia</taxon>
        <taxon>Autobranchia</taxon>
        <taxon>Pteriomorphia</taxon>
        <taxon>Ostreida</taxon>
        <taxon>Ostreoidea</taxon>
        <taxon>Ostreidae</taxon>
        <taxon>Crassostrea</taxon>
    </lineage>
</organism>
<evidence type="ECO:0000313" key="4">
    <source>
        <dbReference type="RefSeq" id="XP_022286455.1"/>
    </source>
</evidence>